<dbReference type="GO" id="GO:0008270">
    <property type="term" value="F:zinc ion binding"/>
    <property type="evidence" value="ECO:0007669"/>
    <property type="project" value="UniProtKB-KW"/>
</dbReference>
<organism evidence="3 4">
    <name type="scientific">Kingdonia uniflora</name>
    <dbReference type="NCBI Taxonomy" id="39325"/>
    <lineage>
        <taxon>Eukaryota</taxon>
        <taxon>Viridiplantae</taxon>
        <taxon>Streptophyta</taxon>
        <taxon>Embryophyta</taxon>
        <taxon>Tracheophyta</taxon>
        <taxon>Spermatophyta</taxon>
        <taxon>Magnoliopsida</taxon>
        <taxon>Ranunculales</taxon>
        <taxon>Circaeasteraceae</taxon>
        <taxon>Kingdonia</taxon>
    </lineage>
</organism>
<evidence type="ECO:0000259" key="2">
    <source>
        <dbReference type="PROSITE" id="PS50157"/>
    </source>
</evidence>
<sequence length="177" mass="20056">MAEIIGNNVPIMSKISENDDNSREWLNLSLGRKEMLTSVDSGDFPKPISNKIFSCNFCMRKFFSSQALGGHQNAHKRERGAVKRCQSQRMMSMMGFPPMIRSLGVQSHSLIYKPVRDGHSGMVARFDDSNTNLGMGWTPFTLEEAMNMMWPGSFRVEEPQLPKQASEPLQLDLNLRL</sequence>
<dbReference type="PANTHER" id="PTHR47593">
    <property type="entry name" value="ZINC FINGER PROTEIN 4-LIKE"/>
    <property type="match status" value="1"/>
</dbReference>
<accession>A0A7J7PAE1</accession>
<proteinExistence type="predicted"/>
<evidence type="ECO:0000313" key="3">
    <source>
        <dbReference type="EMBL" id="KAF6176242.1"/>
    </source>
</evidence>
<dbReference type="InterPro" id="IPR053266">
    <property type="entry name" value="Zinc_finger_protein_7"/>
</dbReference>
<keyword evidence="1" id="KW-0863">Zinc-finger</keyword>
<feature type="domain" description="C2H2-type" evidence="2">
    <location>
        <begin position="53"/>
        <end position="80"/>
    </location>
</feature>
<keyword evidence="1" id="KW-0862">Zinc</keyword>
<dbReference type="InterPro" id="IPR013087">
    <property type="entry name" value="Znf_C2H2_type"/>
</dbReference>
<dbReference type="InterPro" id="IPR036236">
    <property type="entry name" value="Znf_C2H2_sf"/>
</dbReference>
<comment type="caution">
    <text evidence="3">The sequence shown here is derived from an EMBL/GenBank/DDBJ whole genome shotgun (WGS) entry which is preliminary data.</text>
</comment>
<protein>
    <recommendedName>
        <fullName evidence="2">C2H2-type domain-containing protein</fullName>
    </recommendedName>
</protein>
<dbReference type="OrthoDB" id="10253878at2759"/>
<dbReference type="Proteomes" id="UP000541444">
    <property type="component" value="Unassembled WGS sequence"/>
</dbReference>
<dbReference type="PROSITE" id="PS50157">
    <property type="entry name" value="ZINC_FINGER_C2H2_2"/>
    <property type="match status" value="1"/>
</dbReference>
<name>A0A7J7PAE1_9MAGN</name>
<keyword evidence="1" id="KW-0479">Metal-binding</keyword>
<gene>
    <name evidence="3" type="ORF">GIB67_023533</name>
</gene>
<dbReference type="Gene3D" id="3.30.160.60">
    <property type="entry name" value="Classic Zinc Finger"/>
    <property type="match status" value="1"/>
</dbReference>
<evidence type="ECO:0000256" key="1">
    <source>
        <dbReference type="PROSITE-ProRule" id="PRU00042"/>
    </source>
</evidence>
<dbReference type="PANTHER" id="PTHR47593:SF8">
    <property type="entry name" value="OS12G0581900 PROTEIN"/>
    <property type="match status" value="1"/>
</dbReference>
<dbReference type="SUPFAM" id="SSF57667">
    <property type="entry name" value="beta-beta-alpha zinc fingers"/>
    <property type="match status" value="1"/>
</dbReference>
<reference evidence="3 4" key="1">
    <citation type="journal article" date="2020" name="IScience">
        <title>Genome Sequencing of the Endangered Kingdonia uniflora (Circaeasteraceae, Ranunculales) Reveals Potential Mechanisms of Evolutionary Specialization.</title>
        <authorList>
            <person name="Sun Y."/>
            <person name="Deng T."/>
            <person name="Zhang A."/>
            <person name="Moore M.J."/>
            <person name="Landis J.B."/>
            <person name="Lin N."/>
            <person name="Zhang H."/>
            <person name="Zhang X."/>
            <person name="Huang J."/>
            <person name="Zhang X."/>
            <person name="Sun H."/>
            <person name="Wang H."/>
        </authorList>
    </citation>
    <scope>NUCLEOTIDE SEQUENCE [LARGE SCALE GENOMIC DNA]</scope>
    <source>
        <strain evidence="3">TB1705</strain>
        <tissue evidence="3">Leaf</tissue>
    </source>
</reference>
<dbReference type="EMBL" id="JACGCM010000119">
    <property type="protein sequence ID" value="KAF6176242.1"/>
    <property type="molecule type" value="Genomic_DNA"/>
</dbReference>
<keyword evidence="4" id="KW-1185">Reference proteome</keyword>
<dbReference type="AlphaFoldDB" id="A0A7J7PAE1"/>
<evidence type="ECO:0000313" key="4">
    <source>
        <dbReference type="Proteomes" id="UP000541444"/>
    </source>
</evidence>
<dbReference type="PROSITE" id="PS00028">
    <property type="entry name" value="ZINC_FINGER_C2H2_1"/>
    <property type="match status" value="1"/>
</dbReference>